<sequence>MLKVIKTEEEYEAALERVFNLMQIDLVDNSPESDELEALALFIEDYENKHYLIAPPSPIDAITFRLEQLGKDKSELAKILGTRSRQSEILSGKRKLSLEMIRKLHSILNIPAESLITAY</sequence>
<dbReference type="OrthoDB" id="9796786at2"/>
<feature type="domain" description="HTH cro/C1-type" evidence="1">
    <location>
        <begin position="74"/>
        <end position="115"/>
    </location>
</feature>
<name>A0A1I2AYK0_9BACT</name>
<dbReference type="Pfam" id="PF01381">
    <property type="entry name" value="HTH_3"/>
    <property type="match status" value="1"/>
</dbReference>
<reference evidence="2 3" key="1">
    <citation type="submission" date="2016-10" db="EMBL/GenBank/DDBJ databases">
        <authorList>
            <person name="de Groot N.N."/>
        </authorList>
    </citation>
    <scope>NUCLEOTIDE SEQUENCE [LARGE SCALE GENOMIC DNA]</scope>
    <source>
        <strain evidence="2 3">DSM 26130</strain>
    </source>
</reference>
<dbReference type="GO" id="GO:0001046">
    <property type="term" value="F:core promoter sequence-specific DNA binding"/>
    <property type="evidence" value="ECO:0007669"/>
    <property type="project" value="TreeGrafter"/>
</dbReference>
<dbReference type="STRING" id="662367.SAMN05216167_114126"/>
<dbReference type="PROSITE" id="PS50943">
    <property type="entry name" value="HTH_CROC1"/>
    <property type="match status" value="1"/>
</dbReference>
<dbReference type="GO" id="GO:0006355">
    <property type="term" value="P:regulation of DNA-templated transcription"/>
    <property type="evidence" value="ECO:0007669"/>
    <property type="project" value="InterPro"/>
</dbReference>
<evidence type="ECO:0000259" key="1">
    <source>
        <dbReference type="PROSITE" id="PS50943"/>
    </source>
</evidence>
<dbReference type="EMBL" id="FOLQ01000014">
    <property type="protein sequence ID" value="SFE48839.1"/>
    <property type="molecule type" value="Genomic_DNA"/>
</dbReference>
<dbReference type="PANTHER" id="PTHR40455">
    <property type="entry name" value="ANTITOXIN HIGA"/>
    <property type="match status" value="1"/>
</dbReference>
<dbReference type="InterPro" id="IPR039060">
    <property type="entry name" value="Antitox_HigA"/>
</dbReference>
<gene>
    <name evidence="2" type="ORF">SAMN05216167_114126</name>
</gene>
<dbReference type="PANTHER" id="PTHR40455:SF1">
    <property type="entry name" value="ANTITOXIN HIGA"/>
    <property type="match status" value="1"/>
</dbReference>
<organism evidence="2 3">
    <name type="scientific">Spirosoma endophyticum</name>
    <dbReference type="NCBI Taxonomy" id="662367"/>
    <lineage>
        <taxon>Bacteria</taxon>
        <taxon>Pseudomonadati</taxon>
        <taxon>Bacteroidota</taxon>
        <taxon>Cytophagia</taxon>
        <taxon>Cytophagales</taxon>
        <taxon>Cytophagaceae</taxon>
        <taxon>Spirosoma</taxon>
    </lineage>
</organism>
<dbReference type="SMART" id="SM00530">
    <property type="entry name" value="HTH_XRE"/>
    <property type="match status" value="1"/>
</dbReference>
<dbReference type="InterPro" id="IPR010982">
    <property type="entry name" value="Lambda_DNA-bd_dom_sf"/>
</dbReference>
<accession>A0A1I2AYK0</accession>
<dbReference type="SUPFAM" id="SSF47413">
    <property type="entry name" value="lambda repressor-like DNA-binding domains"/>
    <property type="match status" value="1"/>
</dbReference>
<dbReference type="AlphaFoldDB" id="A0A1I2AYK0"/>
<evidence type="ECO:0000313" key="2">
    <source>
        <dbReference type="EMBL" id="SFE48839.1"/>
    </source>
</evidence>
<dbReference type="Gene3D" id="1.10.260.40">
    <property type="entry name" value="lambda repressor-like DNA-binding domains"/>
    <property type="match status" value="1"/>
</dbReference>
<keyword evidence="3" id="KW-1185">Reference proteome</keyword>
<evidence type="ECO:0000313" key="3">
    <source>
        <dbReference type="Proteomes" id="UP000198598"/>
    </source>
</evidence>
<proteinExistence type="predicted"/>
<protein>
    <submittedName>
        <fullName evidence="2">HTH-type transcriptional regulator / antitoxin HigA</fullName>
    </submittedName>
</protein>
<dbReference type="InterPro" id="IPR001387">
    <property type="entry name" value="Cro/C1-type_HTH"/>
</dbReference>
<dbReference type="Proteomes" id="UP000198598">
    <property type="component" value="Unassembled WGS sequence"/>
</dbReference>
<dbReference type="RefSeq" id="WP_093831766.1">
    <property type="nucleotide sequence ID" value="NZ_FOLQ01000014.1"/>
</dbReference>